<dbReference type="InterPro" id="IPR050707">
    <property type="entry name" value="HTH_MetabolicPath_Reg"/>
</dbReference>
<dbReference type="Gene3D" id="1.10.10.10">
    <property type="entry name" value="Winged helix-like DNA-binding domain superfamily/Winged helix DNA-binding domain"/>
    <property type="match status" value="1"/>
</dbReference>
<dbReference type="SUPFAM" id="SSF46785">
    <property type="entry name" value="Winged helix' DNA-binding domain"/>
    <property type="match status" value="1"/>
</dbReference>
<evidence type="ECO:0000259" key="6">
    <source>
        <dbReference type="PROSITE" id="PS51078"/>
    </source>
</evidence>
<dbReference type="GO" id="GO:0045892">
    <property type="term" value="P:negative regulation of DNA-templated transcription"/>
    <property type="evidence" value="ECO:0007669"/>
    <property type="project" value="TreeGrafter"/>
</dbReference>
<protein>
    <submittedName>
        <fullName evidence="7">Transcriptional repressor IclR</fullName>
    </submittedName>
</protein>
<dbReference type="GO" id="GO:0003700">
    <property type="term" value="F:DNA-binding transcription factor activity"/>
    <property type="evidence" value="ECO:0007669"/>
    <property type="project" value="TreeGrafter"/>
</dbReference>
<organism evidence="7">
    <name type="scientific">bioreactor metagenome</name>
    <dbReference type="NCBI Taxonomy" id="1076179"/>
    <lineage>
        <taxon>unclassified sequences</taxon>
        <taxon>metagenomes</taxon>
        <taxon>ecological metagenomes</taxon>
    </lineage>
</organism>
<name>A0A644Z2C4_9ZZZZ</name>
<keyword evidence="1" id="KW-0805">Transcription regulation</keyword>
<reference evidence="7" key="1">
    <citation type="submission" date="2019-08" db="EMBL/GenBank/DDBJ databases">
        <authorList>
            <person name="Kucharzyk K."/>
            <person name="Murdoch R.W."/>
            <person name="Higgins S."/>
            <person name="Loffler F."/>
        </authorList>
    </citation>
    <scope>NUCLEOTIDE SEQUENCE</scope>
</reference>
<evidence type="ECO:0000313" key="7">
    <source>
        <dbReference type="EMBL" id="MPM34171.1"/>
    </source>
</evidence>
<dbReference type="GO" id="GO:0003677">
    <property type="term" value="F:DNA binding"/>
    <property type="evidence" value="ECO:0007669"/>
    <property type="project" value="UniProtKB-KW"/>
</dbReference>
<dbReference type="InterPro" id="IPR014757">
    <property type="entry name" value="Tscrpt_reg_IclR_C"/>
</dbReference>
<dbReference type="PANTHER" id="PTHR30136">
    <property type="entry name" value="HELIX-TURN-HELIX TRANSCRIPTIONAL REGULATOR, ICLR FAMILY"/>
    <property type="match status" value="1"/>
</dbReference>
<sequence length="287" mass="31415">MAKESRKEEDGFESAAVPNAGGNGLKDEDEGNAKESGGSIRVLDRAMSVLGYMAESRRQVGITEIADAVGLSKATVHRILSTLKEYSVVLKDDSGRYQMGPSVLFWADAYRQRAGLAEISRPLLRRLWEESHETVHLFIFEGGEAYYLDKLDSPHPVGMRSRIGAKRDLYSTSGGRAILAALPEAEVDAYLDKTELLPRTENTVTEKAELKKLLAAGRERGFCEEVEENEEGIRCVGAAILDLRGFPVGAVSISAPAYRFSDTQSRSLGAKIRDTALAISRELGYRG</sequence>
<proteinExistence type="predicted"/>
<accession>A0A644Z2C4</accession>
<dbReference type="AlphaFoldDB" id="A0A644Z2C4"/>
<gene>
    <name evidence="7" type="primary">iclR_5</name>
    <name evidence="7" type="ORF">SDC9_80753</name>
</gene>
<comment type="caution">
    <text evidence="7">The sequence shown here is derived from an EMBL/GenBank/DDBJ whole genome shotgun (WGS) entry which is preliminary data.</text>
</comment>
<dbReference type="InterPro" id="IPR029016">
    <property type="entry name" value="GAF-like_dom_sf"/>
</dbReference>
<dbReference type="Pfam" id="PF09339">
    <property type="entry name" value="HTH_IclR"/>
    <property type="match status" value="1"/>
</dbReference>
<evidence type="ECO:0000256" key="4">
    <source>
        <dbReference type="SAM" id="MobiDB-lite"/>
    </source>
</evidence>
<dbReference type="PROSITE" id="PS51077">
    <property type="entry name" value="HTH_ICLR"/>
    <property type="match status" value="1"/>
</dbReference>
<dbReference type="Pfam" id="PF01614">
    <property type="entry name" value="IclR_C"/>
    <property type="match status" value="1"/>
</dbReference>
<feature type="domain" description="HTH iclR-type" evidence="5">
    <location>
        <begin position="40"/>
        <end position="101"/>
    </location>
</feature>
<dbReference type="PROSITE" id="PS51078">
    <property type="entry name" value="ICLR_ED"/>
    <property type="match status" value="1"/>
</dbReference>
<dbReference type="EMBL" id="VSSQ01006893">
    <property type="protein sequence ID" value="MPM34171.1"/>
    <property type="molecule type" value="Genomic_DNA"/>
</dbReference>
<dbReference type="InterPro" id="IPR036388">
    <property type="entry name" value="WH-like_DNA-bd_sf"/>
</dbReference>
<evidence type="ECO:0000256" key="1">
    <source>
        <dbReference type="ARBA" id="ARBA00023015"/>
    </source>
</evidence>
<keyword evidence="2" id="KW-0238">DNA-binding</keyword>
<dbReference type="SUPFAM" id="SSF55781">
    <property type="entry name" value="GAF domain-like"/>
    <property type="match status" value="1"/>
</dbReference>
<dbReference type="InterPro" id="IPR036390">
    <property type="entry name" value="WH_DNA-bd_sf"/>
</dbReference>
<evidence type="ECO:0000259" key="5">
    <source>
        <dbReference type="PROSITE" id="PS51077"/>
    </source>
</evidence>
<feature type="region of interest" description="Disordered" evidence="4">
    <location>
        <begin position="1"/>
        <end position="37"/>
    </location>
</feature>
<evidence type="ECO:0000256" key="2">
    <source>
        <dbReference type="ARBA" id="ARBA00023125"/>
    </source>
</evidence>
<evidence type="ECO:0000256" key="3">
    <source>
        <dbReference type="ARBA" id="ARBA00023163"/>
    </source>
</evidence>
<dbReference type="PANTHER" id="PTHR30136:SF24">
    <property type="entry name" value="HTH-TYPE TRANSCRIPTIONAL REPRESSOR ALLR"/>
    <property type="match status" value="1"/>
</dbReference>
<dbReference type="SMART" id="SM00346">
    <property type="entry name" value="HTH_ICLR"/>
    <property type="match status" value="1"/>
</dbReference>
<feature type="domain" description="IclR-ED" evidence="6">
    <location>
        <begin position="102"/>
        <end position="285"/>
    </location>
</feature>
<dbReference type="InterPro" id="IPR005471">
    <property type="entry name" value="Tscrpt_reg_IclR_N"/>
</dbReference>
<keyword evidence="3" id="KW-0804">Transcription</keyword>
<dbReference type="Gene3D" id="3.30.450.40">
    <property type="match status" value="1"/>
</dbReference>